<sequence>MEMHEVTYDGAQPIEGYGPGFFRVAGQVIRGPMLATGKRAKSWGGLDDLAALLDLAGEVDVLFLGTGSEMDFAPKTMAERLDAAGIGVEPMATPSACRTYNVTLSEGRRVALAVLPI</sequence>
<dbReference type="InterPro" id="IPR007523">
    <property type="entry name" value="NDUFAF3/AAMDC"/>
</dbReference>
<name>A0ABS6T274_9RHOB</name>
<evidence type="ECO:0000313" key="2">
    <source>
        <dbReference type="Proteomes" id="UP000756530"/>
    </source>
</evidence>
<dbReference type="CDD" id="cd00248">
    <property type="entry name" value="Mth938-like"/>
    <property type="match status" value="1"/>
</dbReference>
<dbReference type="Proteomes" id="UP000756530">
    <property type="component" value="Unassembled WGS sequence"/>
</dbReference>
<evidence type="ECO:0000313" key="1">
    <source>
        <dbReference type="EMBL" id="MBV7378467.1"/>
    </source>
</evidence>
<dbReference type="PANTHER" id="PTHR21192:SF2">
    <property type="entry name" value="NADH DEHYDROGENASE [UBIQUINONE] 1 ALPHA SUBCOMPLEX ASSEMBLY FACTOR 3"/>
    <property type="match status" value="1"/>
</dbReference>
<dbReference type="Pfam" id="PF04430">
    <property type="entry name" value="DUF498"/>
    <property type="match status" value="1"/>
</dbReference>
<dbReference type="PANTHER" id="PTHR21192">
    <property type="entry name" value="NUCLEAR PROTEIN E3-3"/>
    <property type="match status" value="1"/>
</dbReference>
<dbReference type="RefSeq" id="WP_218391601.1">
    <property type="nucleotide sequence ID" value="NZ_JAHUZE010000001.1"/>
</dbReference>
<keyword evidence="2" id="KW-1185">Reference proteome</keyword>
<protein>
    <submittedName>
        <fullName evidence="1">Mth938-like domain-containing protein</fullName>
    </submittedName>
</protein>
<gene>
    <name evidence="1" type="ORF">KJP28_05980</name>
</gene>
<accession>A0ABS6T274</accession>
<dbReference type="EMBL" id="JAHUZE010000001">
    <property type="protein sequence ID" value="MBV7378467.1"/>
    <property type="molecule type" value="Genomic_DNA"/>
</dbReference>
<reference evidence="1 2" key="1">
    <citation type="submission" date="2021-05" db="EMBL/GenBank/DDBJ databases">
        <title>Culturable bacteria isolated from Daya Bay.</title>
        <authorList>
            <person name="Zheng W."/>
            <person name="Yu S."/>
            <person name="Huang Y."/>
        </authorList>
    </citation>
    <scope>NUCLEOTIDE SEQUENCE [LARGE SCALE GENOMIC DNA]</scope>
    <source>
        <strain evidence="1 2">DP4N28-5</strain>
    </source>
</reference>
<organism evidence="1 2">
    <name type="scientific">Maritimibacter dapengensis</name>
    <dbReference type="NCBI Taxonomy" id="2836868"/>
    <lineage>
        <taxon>Bacteria</taxon>
        <taxon>Pseudomonadati</taxon>
        <taxon>Pseudomonadota</taxon>
        <taxon>Alphaproteobacteria</taxon>
        <taxon>Rhodobacterales</taxon>
        <taxon>Roseobacteraceae</taxon>
        <taxon>Maritimibacter</taxon>
    </lineage>
</organism>
<comment type="caution">
    <text evidence="1">The sequence shown here is derived from an EMBL/GenBank/DDBJ whole genome shotgun (WGS) entry which is preliminary data.</text>
</comment>
<proteinExistence type="predicted"/>